<keyword evidence="3" id="KW-0067">ATP-binding</keyword>
<organism evidence="3 4">
    <name type="scientific">Arcobacter acticola</name>
    <dbReference type="NCBI Taxonomy" id="1849015"/>
    <lineage>
        <taxon>Bacteria</taxon>
        <taxon>Pseudomonadati</taxon>
        <taxon>Campylobacterota</taxon>
        <taxon>Epsilonproteobacteria</taxon>
        <taxon>Campylobacterales</taxon>
        <taxon>Arcobacteraceae</taxon>
        <taxon>Arcobacter</taxon>
    </lineage>
</organism>
<evidence type="ECO:0000313" key="4">
    <source>
        <dbReference type="Proteomes" id="UP000503483"/>
    </source>
</evidence>
<keyword evidence="3" id="KW-0547">Nucleotide-binding</keyword>
<sequence>MFVNRVKELQLLNDEYKEESFRFSVLYGRRRVGKTTLLKEYIQNKESIYFLVTLESENIVLKRFQDIIANYLNDDFLKELKIDSFEQIFKYISQKTFEKKLIIIIDEFQYLTKINSSIPSIFQYIIDELLKQKNIHLILCGSIISMMYEQTLSYNSPLYGRRTSAIKLEAIKFEYIKEFFSKKSEIELIELYSILYGVPKYLEMFKDTKDIYKSIEKNILDKNSFLYDEPRFILQNEVNEPITYFTILETIARGEHKLGNIAGRLNKNVQNITSFISKLMELDIIYKDVPITEINPQKSKKGLYFIKDNFFRFWFSYCLPYKSQLEMDNTKFVLTKIQESFTNHISKTYEDICIEYTLKNEELLKCGRWWNKNEEIDMVGVGEDFLIVGECKYTNKKVGIDILNSLKEKSKQIELKLPIKKFMLFSKSGYTDELIKISLEDRSIKLVENIL</sequence>
<dbReference type="AlphaFoldDB" id="A0A6M8EIB9"/>
<dbReference type="Pfam" id="PF03008">
    <property type="entry name" value="DUF234"/>
    <property type="match status" value="1"/>
</dbReference>
<dbReference type="PANTHER" id="PTHR34704:SF1">
    <property type="entry name" value="ATPASE"/>
    <property type="match status" value="1"/>
</dbReference>
<evidence type="ECO:0000313" key="3">
    <source>
        <dbReference type="EMBL" id="QKE29852.1"/>
    </source>
</evidence>
<name>A0A6M8EIB9_9BACT</name>
<dbReference type="Proteomes" id="UP000503483">
    <property type="component" value="Chromosome"/>
</dbReference>
<dbReference type="InterPro" id="IPR004256">
    <property type="entry name" value="DUF234"/>
</dbReference>
<dbReference type="InterPro" id="IPR027417">
    <property type="entry name" value="P-loop_NTPase"/>
</dbReference>
<dbReference type="InterPro" id="IPR011579">
    <property type="entry name" value="ATPase_dom"/>
</dbReference>
<dbReference type="KEGG" id="paco:AACT_2788"/>
<dbReference type="RefSeq" id="WP_172127972.1">
    <property type="nucleotide sequence ID" value="NZ_CP042652.1"/>
</dbReference>
<dbReference type="EMBL" id="CP042652">
    <property type="protein sequence ID" value="QKE29852.1"/>
    <property type="molecule type" value="Genomic_DNA"/>
</dbReference>
<keyword evidence="4" id="KW-1185">Reference proteome</keyword>
<evidence type="ECO:0000259" key="1">
    <source>
        <dbReference type="Pfam" id="PF01637"/>
    </source>
</evidence>
<feature type="domain" description="DUF234" evidence="2">
    <location>
        <begin position="314"/>
        <end position="396"/>
    </location>
</feature>
<dbReference type="Gene3D" id="3.40.50.300">
    <property type="entry name" value="P-loop containing nucleotide triphosphate hydrolases"/>
    <property type="match status" value="1"/>
</dbReference>
<proteinExistence type="predicted"/>
<dbReference type="SUPFAM" id="SSF52980">
    <property type="entry name" value="Restriction endonuclease-like"/>
    <property type="match status" value="1"/>
</dbReference>
<accession>A0A6M8EIB9</accession>
<dbReference type="Pfam" id="PF01637">
    <property type="entry name" value="ATPase_2"/>
    <property type="match status" value="1"/>
</dbReference>
<reference evidence="3 4" key="1">
    <citation type="submission" date="2019-08" db="EMBL/GenBank/DDBJ databases">
        <title>Complete genome sequence of Arcobacter acticola.</title>
        <authorList>
            <person name="Miller W."/>
        </authorList>
    </citation>
    <scope>NUCLEOTIDE SEQUENCE [LARGE SCALE GENOMIC DNA]</scope>
    <source>
        <strain evidence="3 4">KCTC 52212</strain>
    </source>
</reference>
<dbReference type="PANTHER" id="PTHR34704">
    <property type="entry name" value="ATPASE"/>
    <property type="match status" value="1"/>
</dbReference>
<gene>
    <name evidence="3" type="ORF">AACT_2788</name>
</gene>
<dbReference type="GO" id="GO:0005524">
    <property type="term" value="F:ATP binding"/>
    <property type="evidence" value="ECO:0007669"/>
    <property type="project" value="UniProtKB-KW"/>
</dbReference>
<dbReference type="SUPFAM" id="SSF52540">
    <property type="entry name" value="P-loop containing nucleoside triphosphate hydrolases"/>
    <property type="match status" value="1"/>
</dbReference>
<dbReference type="InterPro" id="IPR011335">
    <property type="entry name" value="Restrct_endonuc-II-like"/>
</dbReference>
<protein>
    <submittedName>
        <fullName evidence="3">ATP-binding protein (AAAA domain)</fullName>
    </submittedName>
</protein>
<feature type="domain" description="ATPase" evidence="1">
    <location>
        <begin position="2"/>
        <end position="205"/>
    </location>
</feature>
<evidence type="ECO:0000259" key="2">
    <source>
        <dbReference type="Pfam" id="PF03008"/>
    </source>
</evidence>